<name>M0HNI4_HALEO</name>
<feature type="region of interest" description="Disordered" evidence="1">
    <location>
        <begin position="1"/>
        <end position="55"/>
    </location>
</feature>
<dbReference type="EMBL" id="AOLK01000015">
    <property type="protein sequence ID" value="ELZ86140.1"/>
    <property type="molecule type" value="Genomic_DNA"/>
</dbReference>
<proteinExistence type="predicted"/>
<feature type="compositionally biased region" description="Basic and acidic residues" evidence="1">
    <location>
        <begin position="1"/>
        <end position="15"/>
    </location>
</feature>
<dbReference type="RefSeq" id="WP_008324255.1">
    <property type="nucleotide sequence ID" value="NZ_AOLK01000015.1"/>
</dbReference>
<dbReference type="STRING" id="1230453.C453_09993"/>
<organism evidence="2 3">
    <name type="scientific">Haloferax elongans ATCC BAA-1513</name>
    <dbReference type="NCBI Taxonomy" id="1230453"/>
    <lineage>
        <taxon>Archaea</taxon>
        <taxon>Methanobacteriati</taxon>
        <taxon>Methanobacteriota</taxon>
        <taxon>Stenosarchaea group</taxon>
        <taxon>Halobacteria</taxon>
        <taxon>Halobacteriales</taxon>
        <taxon>Haloferacaceae</taxon>
        <taxon>Haloferax</taxon>
    </lineage>
</organism>
<evidence type="ECO:0000313" key="2">
    <source>
        <dbReference type="EMBL" id="ELZ86140.1"/>
    </source>
</evidence>
<sequence length="193" mass="20484">MSESDDVRVQSDSDHGSVQNNGAHGSVQNNGDHRGASPTNEVGTESSGSETEAEHRRVYVTRGLVDVLLEMAEAAEPNDVNVVLAPTPAGEFDADLGIDPDTPVLTHFYMSEAGGSVSAVFGMDLGTPAGRGRARFLTHPQGPFELTERDDLAAVVLLAVPPWEDETFGAFDRAGRTLELTILDAEPPTEELA</sequence>
<dbReference type="AlphaFoldDB" id="M0HNI4"/>
<comment type="caution">
    <text evidence="2">The sequence shown here is derived from an EMBL/GenBank/DDBJ whole genome shotgun (WGS) entry which is preliminary data.</text>
</comment>
<keyword evidence="3" id="KW-1185">Reference proteome</keyword>
<evidence type="ECO:0000313" key="3">
    <source>
        <dbReference type="Proteomes" id="UP000011612"/>
    </source>
</evidence>
<dbReference type="OrthoDB" id="210127at2157"/>
<evidence type="ECO:0008006" key="4">
    <source>
        <dbReference type="Google" id="ProtNLM"/>
    </source>
</evidence>
<evidence type="ECO:0000256" key="1">
    <source>
        <dbReference type="SAM" id="MobiDB-lite"/>
    </source>
</evidence>
<reference evidence="2 3" key="1">
    <citation type="journal article" date="2014" name="PLoS Genet.">
        <title>Phylogenetically driven sequencing of extremely halophilic archaea reveals strategies for static and dynamic osmo-response.</title>
        <authorList>
            <person name="Becker E.A."/>
            <person name="Seitzer P.M."/>
            <person name="Tritt A."/>
            <person name="Larsen D."/>
            <person name="Krusor M."/>
            <person name="Yao A.I."/>
            <person name="Wu D."/>
            <person name="Madern D."/>
            <person name="Eisen J.A."/>
            <person name="Darling A.E."/>
            <person name="Facciotti M.T."/>
        </authorList>
    </citation>
    <scope>NUCLEOTIDE SEQUENCE [LARGE SCALE GENOMIC DNA]</scope>
    <source>
        <strain evidence="2 3">ATCC BAA-1513</strain>
    </source>
</reference>
<dbReference type="InterPro" id="IPR058877">
    <property type="entry name" value="JAB/MPN_dom-containing"/>
</dbReference>
<feature type="compositionally biased region" description="Polar residues" evidence="1">
    <location>
        <begin position="16"/>
        <end position="30"/>
    </location>
</feature>
<dbReference type="PATRIC" id="fig|1230453.4.peg.1970"/>
<accession>M0HNI4</accession>
<protein>
    <recommendedName>
        <fullName evidence="4">Proteasome lid subunit RPN8/RPN11</fullName>
    </recommendedName>
</protein>
<dbReference type="Proteomes" id="UP000011612">
    <property type="component" value="Unassembled WGS sequence"/>
</dbReference>
<dbReference type="Pfam" id="PF26422">
    <property type="entry name" value="Halo_JAB_MPN"/>
    <property type="match status" value="1"/>
</dbReference>
<gene>
    <name evidence="2" type="ORF">C453_09993</name>
</gene>